<evidence type="ECO:0000256" key="22">
    <source>
        <dbReference type="SAM" id="MobiDB-lite"/>
    </source>
</evidence>
<feature type="binding site" evidence="20">
    <location>
        <position position="243"/>
    </location>
    <ligand>
        <name>Ca(2+)</name>
        <dbReference type="ChEBI" id="CHEBI:29108"/>
        <label>1</label>
    </ligand>
</feature>
<feature type="binding site" evidence="18">
    <location>
        <position position="301"/>
    </location>
    <ligand>
        <name>a 1,2-diacyl-sn-glycero-3-phospho-(1D-myo-inositol-4,5-bisphosphate)</name>
        <dbReference type="ChEBI" id="CHEBI:58456"/>
    </ligand>
</feature>
<dbReference type="PROSITE" id="PS00479">
    <property type="entry name" value="ZF_DAG_PE_1"/>
    <property type="match status" value="2"/>
</dbReference>
<dbReference type="Pfam" id="PF00433">
    <property type="entry name" value="Pkinase_C"/>
    <property type="match status" value="1"/>
</dbReference>
<dbReference type="FunFam" id="1.10.510.10:FF:001160">
    <property type="entry name" value="Protein kinase C"/>
    <property type="match status" value="1"/>
</dbReference>
<accession>A0A6P4FE41</accession>
<comment type="catalytic activity">
    <reaction evidence="15">
        <text>L-seryl-[protein] + ATP = O-phospho-L-seryl-[protein] + ADP + H(+)</text>
        <dbReference type="Rhea" id="RHEA:17989"/>
        <dbReference type="Rhea" id="RHEA-COMP:9863"/>
        <dbReference type="Rhea" id="RHEA-COMP:11604"/>
        <dbReference type="ChEBI" id="CHEBI:15378"/>
        <dbReference type="ChEBI" id="CHEBI:29999"/>
        <dbReference type="ChEBI" id="CHEBI:30616"/>
        <dbReference type="ChEBI" id="CHEBI:83421"/>
        <dbReference type="ChEBI" id="CHEBI:456216"/>
        <dbReference type="EC" id="2.7.11.13"/>
    </reaction>
</comment>
<evidence type="ECO:0000256" key="13">
    <source>
        <dbReference type="ARBA" id="ARBA00022840"/>
    </source>
</evidence>
<feature type="binding site" evidence="18">
    <location>
        <position position="251"/>
    </location>
    <ligand>
        <name>a 1,2-diacyl-sn-glycero-3-phospho-(1D-myo-inositol-4,5-bisphosphate)</name>
        <dbReference type="ChEBI" id="CHEBI:58456"/>
    </ligand>
</feature>
<dbReference type="SMART" id="SM00109">
    <property type="entry name" value="C1"/>
    <property type="match status" value="2"/>
</dbReference>
<dbReference type="PROSITE" id="PS50081">
    <property type="entry name" value="ZF_DAG_PE_2"/>
    <property type="match status" value="2"/>
</dbReference>
<feature type="binding site" evidence="20">
    <location>
        <position position="307"/>
    </location>
    <ligand>
        <name>Ca(2+)</name>
        <dbReference type="ChEBI" id="CHEBI:29108"/>
        <label>1</label>
    </ligand>
</feature>
<keyword evidence="8 16" id="KW-0547">Nucleotide-binding</keyword>
<evidence type="ECO:0000259" key="23">
    <source>
        <dbReference type="PROSITE" id="PS50004"/>
    </source>
</evidence>
<evidence type="ECO:0000313" key="29">
    <source>
        <dbReference type="RefSeq" id="XP_016988690.1"/>
    </source>
</evidence>
<dbReference type="EC" id="2.7.11.13" evidence="2 16"/>
<evidence type="ECO:0000256" key="19">
    <source>
        <dbReference type="PIRSR" id="PIRSR000550-3"/>
    </source>
</evidence>
<dbReference type="InterPro" id="IPR017441">
    <property type="entry name" value="Protein_kinase_ATP_BS"/>
</dbReference>
<feature type="binding site" evidence="20">
    <location>
        <position position="304"/>
    </location>
    <ligand>
        <name>Ca(2+)</name>
        <dbReference type="ChEBI" id="CHEBI:29108"/>
        <label>1</label>
    </ligand>
</feature>
<evidence type="ECO:0000313" key="28">
    <source>
        <dbReference type="Proteomes" id="UP001652680"/>
    </source>
</evidence>
<keyword evidence="6 20" id="KW-0479">Metal-binding</keyword>
<evidence type="ECO:0000256" key="9">
    <source>
        <dbReference type="ARBA" id="ARBA00022771"/>
    </source>
</evidence>
<dbReference type="GO" id="GO:0004697">
    <property type="term" value="F:diacylglycerol-dependent serine/threonine kinase activity"/>
    <property type="evidence" value="ECO:0007669"/>
    <property type="project" value="UniProtKB-EC"/>
</dbReference>
<feature type="domain" description="Phorbol-ester/DAG-type" evidence="25">
    <location>
        <begin position="92"/>
        <end position="142"/>
    </location>
</feature>
<keyword evidence="11" id="KW-0862">Zinc</keyword>
<dbReference type="GeneID" id="108051192"/>
<evidence type="ECO:0000256" key="11">
    <source>
        <dbReference type="ARBA" id="ARBA00022833"/>
    </source>
</evidence>
<dbReference type="AlphaFoldDB" id="A0A6P4FE41"/>
<evidence type="ECO:0000256" key="18">
    <source>
        <dbReference type="PIRSR" id="PIRSR000550-2"/>
    </source>
</evidence>
<dbReference type="SUPFAM" id="SSF56112">
    <property type="entry name" value="Protein kinase-like (PK-like)"/>
    <property type="match status" value="1"/>
</dbReference>
<dbReference type="InterPro" id="IPR000719">
    <property type="entry name" value="Prot_kinase_dom"/>
</dbReference>
<feature type="domain" description="Phorbol-ester/DAG-type" evidence="25">
    <location>
        <begin position="157"/>
        <end position="207"/>
    </location>
</feature>
<dbReference type="PIRSF" id="PIRSF000550">
    <property type="entry name" value="PKC_alpha"/>
    <property type="match status" value="1"/>
</dbReference>
<comment type="cofactor">
    <cofactor evidence="20">
        <name>Ca(2+)</name>
        <dbReference type="ChEBI" id="CHEBI:29108"/>
    </cofactor>
    <text evidence="20">Binds 3 Ca(2+) ions per subunit. The ions are bound to the C2 domain.</text>
</comment>
<evidence type="ECO:0000256" key="2">
    <source>
        <dbReference type="ARBA" id="ARBA00012429"/>
    </source>
</evidence>
<keyword evidence="7" id="KW-0677">Repeat</keyword>
<dbReference type="PRINTS" id="PR00008">
    <property type="entry name" value="DAGPEDOMAIN"/>
</dbReference>
<dbReference type="PROSITE" id="PS50011">
    <property type="entry name" value="PROTEIN_KINASE_DOM"/>
    <property type="match status" value="1"/>
</dbReference>
<keyword evidence="28" id="KW-1185">Reference proteome</keyword>
<dbReference type="FunFam" id="3.30.60.20:FF:000071">
    <property type="entry name" value="Protein kinase C"/>
    <property type="match status" value="1"/>
</dbReference>
<evidence type="ECO:0000256" key="15">
    <source>
        <dbReference type="ARBA" id="ARBA00047470"/>
    </source>
</evidence>
<dbReference type="FunFam" id="3.30.200.20:FF:000080">
    <property type="entry name" value="Protein kinase C"/>
    <property type="match status" value="1"/>
</dbReference>
<dbReference type="Gene3D" id="2.60.40.150">
    <property type="entry name" value="C2 domain"/>
    <property type="match status" value="1"/>
</dbReference>
<keyword evidence="3 16" id="KW-0723">Serine/threonine-protein kinase</keyword>
<evidence type="ECO:0000259" key="26">
    <source>
        <dbReference type="PROSITE" id="PS51285"/>
    </source>
</evidence>
<evidence type="ECO:0000259" key="25">
    <source>
        <dbReference type="PROSITE" id="PS50081"/>
    </source>
</evidence>
<dbReference type="SMART" id="SM00133">
    <property type="entry name" value="S_TK_X"/>
    <property type="match status" value="1"/>
</dbReference>
<evidence type="ECO:0000256" key="20">
    <source>
        <dbReference type="PIRSR" id="PIRSR000550-4"/>
    </source>
</evidence>
<feature type="binding site" evidence="20">
    <location>
        <position position="302"/>
    </location>
    <ligand>
        <name>Ca(2+)</name>
        <dbReference type="ChEBI" id="CHEBI:29108"/>
        <label>1</label>
    </ligand>
</feature>
<dbReference type="CDD" id="cd05570">
    <property type="entry name" value="STKc_PKC"/>
    <property type="match status" value="1"/>
</dbReference>
<dbReference type="SMART" id="SM00220">
    <property type="entry name" value="S_TKc"/>
    <property type="match status" value="1"/>
</dbReference>
<name>A0A6P4FE41_DRORH</name>
<feature type="binding site" evidence="20">
    <location>
        <position position="308"/>
    </location>
    <ligand>
        <name>Ca(2+)</name>
        <dbReference type="ChEBI" id="CHEBI:29108"/>
        <label>1</label>
    </ligand>
</feature>
<dbReference type="InterPro" id="IPR000961">
    <property type="entry name" value="AGC-kinase_C"/>
</dbReference>
<dbReference type="EnsemblMetazoa" id="XM_017133201.2">
    <property type="protein sequence ID" value="XP_016988690.1"/>
    <property type="gene ID" value="LOC108051192"/>
</dbReference>
<dbReference type="Pfam" id="PF00069">
    <property type="entry name" value="Pkinase"/>
    <property type="match status" value="1"/>
</dbReference>
<dbReference type="SUPFAM" id="SSF49562">
    <property type="entry name" value="C2 domain (Calcium/lipid-binding domain, CaLB)"/>
    <property type="match status" value="1"/>
</dbReference>
<dbReference type="InterPro" id="IPR008271">
    <property type="entry name" value="Ser/Thr_kinase_AS"/>
</dbReference>
<dbReference type="InterPro" id="IPR035892">
    <property type="entry name" value="C2_domain_sf"/>
</dbReference>
<feature type="binding site" evidence="20">
    <location>
        <position position="310"/>
    </location>
    <ligand>
        <name>Ca(2+)</name>
        <dbReference type="ChEBI" id="CHEBI:29108"/>
        <label>1</label>
    </ligand>
</feature>
<dbReference type="PANTHER" id="PTHR24351">
    <property type="entry name" value="RIBOSOMAL PROTEIN S6 KINASE"/>
    <property type="match status" value="1"/>
</dbReference>
<feature type="binding site" evidence="19 21">
    <location>
        <position position="421"/>
    </location>
    <ligand>
        <name>ATP</name>
        <dbReference type="ChEBI" id="CHEBI:30616"/>
    </ligand>
</feature>
<evidence type="ECO:0000256" key="7">
    <source>
        <dbReference type="ARBA" id="ARBA00022737"/>
    </source>
</evidence>
<dbReference type="Gene3D" id="1.10.510.10">
    <property type="entry name" value="Transferase(Phosphotransferase) domain 1"/>
    <property type="match status" value="1"/>
</dbReference>
<dbReference type="InterPro" id="IPR000008">
    <property type="entry name" value="C2_dom"/>
</dbReference>
<evidence type="ECO:0000256" key="14">
    <source>
        <dbReference type="ARBA" id="ARBA00047272"/>
    </source>
</evidence>
<feature type="binding site" evidence="20">
    <location>
        <position position="249"/>
    </location>
    <ligand>
        <name>Ca(2+)</name>
        <dbReference type="ChEBI" id="CHEBI:29108"/>
        <label>1</label>
    </ligand>
</feature>
<evidence type="ECO:0000256" key="3">
    <source>
        <dbReference type="ARBA" id="ARBA00022527"/>
    </source>
</evidence>
<organism evidence="29">
    <name type="scientific">Drosophila rhopaloa</name>
    <name type="common">Fruit fly</name>
    <dbReference type="NCBI Taxonomy" id="1041015"/>
    <lineage>
        <taxon>Eukaryota</taxon>
        <taxon>Metazoa</taxon>
        <taxon>Ecdysozoa</taxon>
        <taxon>Arthropoda</taxon>
        <taxon>Hexapoda</taxon>
        <taxon>Insecta</taxon>
        <taxon>Pterygota</taxon>
        <taxon>Neoptera</taxon>
        <taxon>Endopterygota</taxon>
        <taxon>Diptera</taxon>
        <taxon>Brachycera</taxon>
        <taxon>Muscomorpha</taxon>
        <taxon>Ephydroidea</taxon>
        <taxon>Drosophilidae</taxon>
        <taxon>Drosophila</taxon>
        <taxon>Sophophora</taxon>
    </lineage>
</organism>
<dbReference type="PROSITE" id="PS50004">
    <property type="entry name" value="C2"/>
    <property type="match status" value="1"/>
</dbReference>
<dbReference type="SMART" id="SM00239">
    <property type="entry name" value="C2"/>
    <property type="match status" value="1"/>
</dbReference>
<comment type="similarity">
    <text evidence="1 16">Belongs to the protein kinase superfamily. AGC Ser/Thr protein kinase family. PKC subfamily.</text>
</comment>
<evidence type="ECO:0000256" key="21">
    <source>
        <dbReference type="PROSITE-ProRule" id="PRU10141"/>
    </source>
</evidence>
<dbReference type="InterPro" id="IPR046349">
    <property type="entry name" value="C1-like_sf"/>
</dbReference>
<evidence type="ECO:0000256" key="8">
    <source>
        <dbReference type="ARBA" id="ARBA00022741"/>
    </source>
</evidence>
<dbReference type="PRINTS" id="PR00360">
    <property type="entry name" value="C2DOMAIN"/>
</dbReference>
<feature type="region of interest" description="Disordered" evidence="22">
    <location>
        <begin position="1"/>
        <end position="29"/>
    </location>
</feature>
<sequence length="721" mass="81155">MAAAAVATPGATVLPSSAPSAPAKSGGAGAAGAAGSGGAGAGGAGGAAGAGAAGKGPGNLLEITGEANIVNYMKNRLRKGAMKRKGLEMVNGHRFGVRFFKNPTYCGHCKDFIWGFGKQGFQCEECRFNIHQKCCKFVVFKCPGKDTDFDADCAKVKHGWISTTYTTPTFCDECGLLLHGVAHQGVKCENCNLNVHHSCQETVPPMCGADISEVRGKLLLYVELKGNNLKVDIKEAANLIPMDTNGFSDPYVAVQMHPDRSGRTKKKTKTIQKNLNPVFNETLTFELQPQDRDKRLLIEVWDWDRTSRNDFMGSFSFSLEELQKEPVDGWYKFLSQVEGEHYNIPCVDAFNDIARLRDEVKHDRRPNDKRRMDNKDMPHNMSKRDMIRAADFNFVKTIGKGSFGKVLLAERRGTDELYAVKVLRKDVIIQTDDMELPMNEKRILALSGRPPFLVSMHSCFQTMDRLFFVMEYCKGGDLMYHMQQYGRFKESVAIFYSVEVAIALFFLHERDIIYRDLKLDNILLDGEGHVKLVDFGLSKEGVTERQTTRTFCGTPNYMAPEIVSYDPYSIAADWWSFGVLLFEFMAGQAPFEGEDDNAVFRNIKDKKAVFPKHFSQEAMDIITSFLTKKPNNRLGAGRYARQEITTHPFFRNIDWEKAEAGEMEPPIRPKIKHRKDISNFDDVFTKEKTDLTPTDKLFMMNLDQNDFIGFSFMNPEFITII</sequence>
<dbReference type="Proteomes" id="UP001652680">
    <property type="component" value="Unassembled WGS sequence"/>
</dbReference>
<feature type="domain" description="AGC-kinase C-terminal" evidence="26">
    <location>
        <begin position="651"/>
        <end position="721"/>
    </location>
</feature>
<dbReference type="InterPro" id="IPR017892">
    <property type="entry name" value="Pkinase_C"/>
</dbReference>
<dbReference type="CTD" id="36897"/>
<protein>
    <recommendedName>
        <fullName evidence="2 16">Protein kinase C</fullName>
        <ecNumber evidence="2 16">2.7.11.13</ecNumber>
    </recommendedName>
</protein>
<feature type="compositionally biased region" description="Low complexity" evidence="22">
    <location>
        <begin position="1"/>
        <end position="25"/>
    </location>
</feature>
<evidence type="ECO:0000256" key="5">
    <source>
        <dbReference type="ARBA" id="ARBA00022679"/>
    </source>
</evidence>
<feature type="binding site" evidence="20">
    <location>
        <position position="303"/>
    </location>
    <ligand>
        <name>Ca(2+)</name>
        <dbReference type="ChEBI" id="CHEBI:29108"/>
        <label>1</label>
    </ligand>
</feature>
<feature type="domain" description="Protein kinase" evidence="24">
    <location>
        <begin position="392"/>
        <end position="650"/>
    </location>
</feature>
<dbReference type="Pfam" id="PF00168">
    <property type="entry name" value="C2"/>
    <property type="match status" value="1"/>
</dbReference>
<feature type="binding site" evidence="19">
    <location>
        <begin position="398"/>
        <end position="406"/>
    </location>
    <ligand>
        <name>ATP</name>
        <dbReference type="ChEBI" id="CHEBI:30616"/>
    </ligand>
</feature>
<evidence type="ECO:0000256" key="6">
    <source>
        <dbReference type="ARBA" id="ARBA00022723"/>
    </source>
</evidence>
<dbReference type="SUPFAM" id="SSF57889">
    <property type="entry name" value="Cysteine-rich domain"/>
    <property type="match status" value="2"/>
</dbReference>
<feature type="active site" description="Proton acceptor" evidence="17">
    <location>
        <position position="516"/>
    </location>
</feature>
<keyword evidence="12 20" id="KW-0106">Calcium</keyword>
<dbReference type="CDD" id="cd20792">
    <property type="entry name" value="C1_cPKC_nPKC_rpt1"/>
    <property type="match status" value="1"/>
</dbReference>
<evidence type="ECO:0000256" key="16">
    <source>
        <dbReference type="PIRNR" id="PIRNR000550"/>
    </source>
</evidence>
<gene>
    <name evidence="29" type="primary">LOC108051192</name>
    <name evidence="27" type="synonym">108051192</name>
</gene>
<dbReference type="InterPro" id="IPR020454">
    <property type="entry name" value="DAG/PE-bd"/>
</dbReference>
<keyword evidence="13 16" id="KW-0067">ATP-binding</keyword>
<dbReference type="Gene3D" id="3.30.60.20">
    <property type="match status" value="2"/>
</dbReference>
<evidence type="ECO:0000313" key="27">
    <source>
        <dbReference type="EnsemblMetazoa" id="XP_016988690.1"/>
    </source>
</evidence>
<evidence type="ECO:0000256" key="10">
    <source>
        <dbReference type="ARBA" id="ARBA00022777"/>
    </source>
</evidence>
<dbReference type="OrthoDB" id="63267at2759"/>
<dbReference type="PROSITE" id="PS51285">
    <property type="entry name" value="AGC_KINASE_CTER"/>
    <property type="match status" value="1"/>
</dbReference>
<comment type="catalytic activity">
    <reaction evidence="14 16">
        <text>L-threonyl-[protein] + ATP = O-phospho-L-threonyl-[protein] + ADP + H(+)</text>
        <dbReference type="Rhea" id="RHEA:46608"/>
        <dbReference type="Rhea" id="RHEA-COMP:11060"/>
        <dbReference type="Rhea" id="RHEA-COMP:11605"/>
        <dbReference type="ChEBI" id="CHEBI:15378"/>
        <dbReference type="ChEBI" id="CHEBI:30013"/>
        <dbReference type="ChEBI" id="CHEBI:30616"/>
        <dbReference type="ChEBI" id="CHEBI:61977"/>
        <dbReference type="ChEBI" id="CHEBI:456216"/>
        <dbReference type="EC" id="2.7.11.13"/>
    </reaction>
</comment>
<dbReference type="Pfam" id="PF00130">
    <property type="entry name" value="C1_1"/>
    <property type="match status" value="2"/>
</dbReference>
<keyword evidence="4" id="KW-0597">Phosphoprotein</keyword>
<proteinExistence type="inferred from homology"/>
<evidence type="ECO:0000256" key="1">
    <source>
        <dbReference type="ARBA" id="ARBA00005490"/>
    </source>
</evidence>
<reference evidence="28" key="1">
    <citation type="journal article" date="2021" name="Elife">
        <title>Highly contiguous assemblies of 101 drosophilid genomes.</title>
        <authorList>
            <person name="Kim B.Y."/>
            <person name="Wang J.R."/>
            <person name="Miller D.E."/>
            <person name="Barmina O."/>
            <person name="Delaney E."/>
            <person name="Thompson A."/>
            <person name="Comeault A.A."/>
            <person name="Peede D."/>
            <person name="D'Agostino E.R."/>
            <person name="Pelaez J."/>
            <person name="Aguilar J.M."/>
            <person name="Haji D."/>
            <person name="Matsunaga T."/>
            <person name="Armstrong E.E."/>
            <person name="Zych M."/>
            <person name="Ogawa Y."/>
            <person name="Stamenkovic-Radak M."/>
            <person name="Jelic M."/>
            <person name="Veselinovic M.S."/>
            <person name="Tanaskovic M."/>
            <person name="Eric P."/>
            <person name="Gao J.J."/>
            <person name="Katoh T.K."/>
            <person name="Toda M.J."/>
            <person name="Watabe H."/>
            <person name="Watada M."/>
            <person name="Davis J.S."/>
            <person name="Moyle L.C."/>
            <person name="Manoli G."/>
            <person name="Bertolini E."/>
            <person name="Kostal V."/>
            <person name="Hawley R.S."/>
            <person name="Takahashi A."/>
            <person name="Jones C.D."/>
            <person name="Price D.K."/>
            <person name="Whiteman N."/>
            <person name="Kopp A."/>
            <person name="Matute D.R."/>
            <person name="Petrov D.A."/>
        </authorList>
    </citation>
    <scope>NUCLEOTIDE SEQUENCE [LARGE SCALE GENOMIC DNA]</scope>
</reference>
<dbReference type="RefSeq" id="XP_016988690.1">
    <property type="nucleotide sequence ID" value="XM_017133201.1"/>
</dbReference>
<dbReference type="CDD" id="cd04026">
    <property type="entry name" value="C2_PKC_alpha_gamma"/>
    <property type="match status" value="1"/>
</dbReference>
<dbReference type="PROSITE" id="PS00107">
    <property type="entry name" value="PROTEIN_KINASE_ATP"/>
    <property type="match status" value="1"/>
</dbReference>
<dbReference type="FunFam" id="2.60.40.150:FF:000218">
    <property type="entry name" value="Protein kinase C"/>
    <property type="match status" value="1"/>
</dbReference>
<keyword evidence="9" id="KW-0863">Zinc-finger</keyword>
<reference evidence="27" key="3">
    <citation type="submission" date="2025-05" db="UniProtKB">
        <authorList>
            <consortium name="EnsemblMetazoa"/>
        </authorList>
    </citation>
    <scope>IDENTIFICATION</scope>
</reference>
<feature type="binding site" evidence="20">
    <location>
        <position position="242"/>
    </location>
    <ligand>
        <name>Ca(2+)</name>
        <dbReference type="ChEBI" id="CHEBI:29108"/>
        <label>1</label>
    </ligand>
</feature>
<evidence type="ECO:0000256" key="17">
    <source>
        <dbReference type="PIRSR" id="PIRSR000550-1"/>
    </source>
</evidence>
<evidence type="ECO:0000256" key="12">
    <source>
        <dbReference type="ARBA" id="ARBA00022837"/>
    </source>
</evidence>
<dbReference type="InterPro" id="IPR014375">
    <property type="entry name" value="Protein_kinase_C_a/b/g"/>
</dbReference>
<dbReference type="PROSITE" id="PS00108">
    <property type="entry name" value="PROTEIN_KINASE_ST"/>
    <property type="match status" value="1"/>
</dbReference>
<dbReference type="InterPro" id="IPR011009">
    <property type="entry name" value="Kinase-like_dom_sf"/>
</dbReference>
<dbReference type="GO" id="GO:0008270">
    <property type="term" value="F:zinc ion binding"/>
    <property type="evidence" value="ECO:0007669"/>
    <property type="project" value="UniProtKB-KW"/>
</dbReference>
<keyword evidence="10 16" id="KW-0418">Kinase</keyword>
<dbReference type="Gene3D" id="3.30.200.20">
    <property type="entry name" value="Phosphorylase Kinase, domain 1"/>
    <property type="match status" value="1"/>
</dbReference>
<evidence type="ECO:0000256" key="4">
    <source>
        <dbReference type="ARBA" id="ARBA00022553"/>
    </source>
</evidence>
<keyword evidence="5 16" id="KW-0808">Transferase</keyword>
<evidence type="ECO:0000259" key="24">
    <source>
        <dbReference type="PROSITE" id="PS50011"/>
    </source>
</evidence>
<dbReference type="InterPro" id="IPR002219">
    <property type="entry name" value="PKC_DAG/PE"/>
</dbReference>
<feature type="domain" description="C2" evidence="23">
    <location>
        <begin position="210"/>
        <end position="331"/>
    </location>
</feature>
<dbReference type="GO" id="GO:0005524">
    <property type="term" value="F:ATP binding"/>
    <property type="evidence" value="ECO:0007669"/>
    <property type="project" value="UniProtKB-UniRule"/>
</dbReference>
<reference evidence="29" key="2">
    <citation type="submission" date="2025-04" db="UniProtKB">
        <authorList>
            <consortium name="RefSeq"/>
        </authorList>
    </citation>
    <scope>IDENTIFICATION</scope>
</reference>